<evidence type="ECO:0000313" key="2">
    <source>
        <dbReference type="Proteomes" id="UP001432202"/>
    </source>
</evidence>
<dbReference type="GeneID" id="89335423"/>
<dbReference type="AlphaFoldDB" id="A0AAX4L1E2"/>
<protein>
    <submittedName>
        <fullName evidence="1">Uncharacterized protein</fullName>
    </submittedName>
</protein>
<gene>
    <name evidence="1" type="ORF">V6M85_01600</name>
</gene>
<organism evidence="1 2">
    <name type="scientific">Sulfolobus tengchongensis</name>
    <dbReference type="NCBI Taxonomy" id="207809"/>
    <lineage>
        <taxon>Archaea</taxon>
        <taxon>Thermoproteota</taxon>
        <taxon>Thermoprotei</taxon>
        <taxon>Sulfolobales</taxon>
        <taxon>Sulfolobaceae</taxon>
        <taxon>Sulfolobus</taxon>
    </lineage>
</organism>
<name>A0AAX4L1E2_9CREN</name>
<reference evidence="1 2" key="1">
    <citation type="submission" date="2024-02" db="EMBL/GenBank/DDBJ databases">
        <title>STSV induces naive adaptation in Sulfolobus.</title>
        <authorList>
            <person name="Xiang X."/>
            <person name="Song M."/>
        </authorList>
    </citation>
    <scope>NUCLEOTIDE SEQUENCE [LARGE SCALE GENOMIC DNA]</scope>
    <source>
        <strain evidence="1 2">RT2</strain>
    </source>
</reference>
<accession>A0AAX4L1E2</accession>
<dbReference type="EMBL" id="CP146016">
    <property type="protein sequence ID" value="WWQ60799.1"/>
    <property type="molecule type" value="Genomic_DNA"/>
</dbReference>
<sequence>MPKCKNGHEMNLASTCSICGQPIDYYASLYELTHFPKIQYKVNDIVIYVGVTPYRISNTLLIDLNDEEKIEQNKIVLKLISGGTWQDYLDQYKEKLARIFDVLGVNETKRKLIILNASHPLSPLVISLINSNAIFLIILPEENEPLIYLDTAYNTVFEASKKKEPIILVTKGIVEKFRAFYPDTGISYGIEGFLKIFKYLYDNYDRLYNFFKVSLKFNSQPFFPFSYIIGGTMLVFKDIQSVFSVIDVQKTIEFDENASNTLLLVNISPKELKEQIEKQYRTYISSRFRDIIYNDIIFIESPNSRVTNDIFNLIMFYGVSSIKGLEYLSKSHELFTKRVTQNA</sequence>
<keyword evidence="2" id="KW-1185">Reference proteome</keyword>
<evidence type="ECO:0000313" key="1">
    <source>
        <dbReference type="EMBL" id="WWQ60799.1"/>
    </source>
</evidence>
<proteinExistence type="predicted"/>
<dbReference type="RefSeq" id="WP_338602141.1">
    <property type="nucleotide sequence ID" value="NZ_CP146016.1"/>
</dbReference>
<dbReference type="Proteomes" id="UP001432202">
    <property type="component" value="Chromosome"/>
</dbReference>